<reference evidence="12" key="2">
    <citation type="submission" date="2025-08" db="UniProtKB">
        <authorList>
            <consortium name="Ensembl"/>
        </authorList>
    </citation>
    <scope>IDENTIFICATION</scope>
</reference>
<sequence length="1054" mass="116871">MTSLNGRHAEKTIDMPKPSAPRVHVQRSVSRDTIAIHFSASGEEEEEEEEEFREYLGEGLDDQSVVTGLEAKEDLYLEPRGGHDPILAEALSVPSAVLPVSVHTVKLLEPPPPAAQVLSTVPLALSPGSSSSGPFASSPSVSSLSEQKTSSSSPLSSPSKSPVLSASASSSTLSSAKPFMSLVKSLSTEVEPKESTHPPRHRHLMKTLVKSLSTDTSRQESDTVSYKPPDSKLNLHLFKQFTQPRNTGGDSKTAPSSPLTSPSDTRSFFKVPEMEAKIEDTKRRLSEVIYDPFQLFSKIIGEESGSHRPKALSSSASELSNLSSLNGHLESNNNYSIKEEECDSEGEGLGSDPGVPRGDHPPPTEEPSREAEPRSSQGSSLKDLGLKTSSLVLEKCSLSALVSKEDEEFCELYTEDFDLETEGESKVEKLPEVPLKPEVLAAEGPALDSDHEVDSAKQHPELPVKTLGIFVLCVYGYLILPLPHYVSGLFLGIGLGFMTAVCVIWFFTPPSAHKYHRLHKNLQHWNPRSLDIKEPEMLKVYLVPKSLARKRIWNKKYPICIELGRQDDFMSKAQPDKETSEEKPPAERELGGEDPKKPPHPQERTRSGQRDQILYLFGRTGREKEEWFQRFILASKLKSDIKKPPGVSGSKPGVLPSHSRHSSPSGHLTHSRSSSKGSVDEIMSQPKQKELVGSVRQKMLLDYSVYMARCVPQESRSPQRSPVESAESSPTAGKKLPEAPPSEEEEQEAWVNALLGRMFWDFLGEKYWSDLVSKKIQMKLSKIKLPYFMNELTLTELDMGVAMPKILQAFKPYVDHQGLWIDLEMSYNGSFLMTLETKMNLTKLGKEPLVEALKVGEIGKEGCRPRAFCLADSDEESSSAGSSDEDDAPEPSAGDKPLLPGAEGYVGGHRTSKIMRLVDKITKSKYFQKATETEFIKKKMEEVSNTPLLLTVEVQECRGTLAVNIPPPATDRIWYGFRKPPYIELKARPKLGEREVTLVHVTDWIEKKLEQEFQKVFVMPNMDDVYIPIMHSAMDPRSTSSLLKDPPVEAADQL</sequence>
<keyword evidence="8 10" id="KW-0472">Membrane</keyword>
<feature type="domain" description="SMP-LTD" evidence="11">
    <location>
        <begin position="743"/>
        <end position="1028"/>
    </location>
</feature>
<evidence type="ECO:0000256" key="8">
    <source>
        <dbReference type="ARBA" id="ARBA00023136"/>
    </source>
</evidence>
<feature type="region of interest" description="Disordered" evidence="9">
    <location>
        <begin position="640"/>
        <end position="690"/>
    </location>
</feature>
<evidence type="ECO:0000256" key="6">
    <source>
        <dbReference type="ARBA" id="ARBA00023055"/>
    </source>
</evidence>
<evidence type="ECO:0000259" key="11">
    <source>
        <dbReference type="PROSITE" id="PS51847"/>
    </source>
</evidence>
<feature type="transmembrane region" description="Helical" evidence="10">
    <location>
        <begin position="486"/>
        <end position="507"/>
    </location>
</feature>
<feature type="compositionally biased region" description="Basic and acidic residues" evidence="9">
    <location>
        <begin position="570"/>
        <end position="609"/>
    </location>
</feature>
<dbReference type="CDD" id="cd21675">
    <property type="entry name" value="SMP_TEX2"/>
    <property type="match status" value="1"/>
</dbReference>
<protein>
    <submittedName>
        <fullName evidence="12">Testis expressed 2</fullName>
    </submittedName>
</protein>
<proteinExistence type="predicted"/>
<evidence type="ECO:0000256" key="7">
    <source>
        <dbReference type="ARBA" id="ARBA00023121"/>
    </source>
</evidence>
<keyword evidence="4" id="KW-0256">Endoplasmic reticulum</keyword>
<feature type="compositionally biased region" description="Acidic residues" evidence="9">
    <location>
        <begin position="874"/>
        <end position="889"/>
    </location>
</feature>
<evidence type="ECO:0000256" key="9">
    <source>
        <dbReference type="SAM" id="MobiDB-lite"/>
    </source>
</evidence>
<evidence type="ECO:0000313" key="13">
    <source>
        <dbReference type="Proteomes" id="UP000314985"/>
    </source>
</evidence>
<feature type="transmembrane region" description="Helical" evidence="10">
    <location>
        <begin position="462"/>
        <end position="480"/>
    </location>
</feature>
<feature type="region of interest" description="Disordered" evidence="9">
    <location>
        <begin position="570"/>
        <end position="612"/>
    </location>
</feature>
<gene>
    <name evidence="12" type="primary">TEX2</name>
</gene>
<feature type="region of interest" description="Disordered" evidence="9">
    <location>
        <begin position="1"/>
        <end position="26"/>
    </location>
</feature>
<feature type="region of interest" description="Disordered" evidence="9">
    <location>
        <begin position="338"/>
        <end position="382"/>
    </location>
</feature>
<reference evidence="12 13" key="1">
    <citation type="submission" date="2017-08" db="EMBL/GenBank/DDBJ databases">
        <title>USMARCv1.0.</title>
        <authorList>
            <person name="Hannum G.I."/>
            <person name="Koren S."/>
            <person name="Schroeder S.G."/>
            <person name="Chin S.C."/>
            <person name="Nonneman D.J."/>
            <person name="Becker S.A."/>
            <person name="Rosen B.D."/>
            <person name="Bickhart D.M."/>
            <person name="Putnam N.H."/>
            <person name="Green R.E."/>
            <person name="Tuggle C.K."/>
            <person name="Liu H."/>
            <person name="Rohrer G.A."/>
            <person name="Warr A."/>
            <person name="Hall R."/>
            <person name="Kim K."/>
            <person name="Hume D.A."/>
            <person name="Talbot R."/>
            <person name="Chow W."/>
            <person name="Howe K."/>
            <person name="Schwartz A.S."/>
            <person name="Watson M."/>
            <person name="Archibald A.L."/>
            <person name="Phillippy A.M."/>
            <person name="Smith T.P.L."/>
        </authorList>
    </citation>
    <scope>NUCLEOTIDE SEQUENCE [LARGE SCALE GENOMIC DNA]</scope>
</reference>
<dbReference type="Proteomes" id="UP000314985">
    <property type="component" value="Chromosome 12"/>
</dbReference>
<feature type="region of interest" description="Disordered" evidence="9">
    <location>
        <begin position="123"/>
        <end position="268"/>
    </location>
</feature>
<dbReference type="GO" id="GO:0006869">
    <property type="term" value="P:lipid transport"/>
    <property type="evidence" value="ECO:0007669"/>
    <property type="project" value="UniProtKB-KW"/>
</dbReference>
<keyword evidence="5 10" id="KW-1133">Transmembrane helix</keyword>
<feature type="compositionally biased region" description="Polar residues" evidence="9">
    <location>
        <begin position="666"/>
        <end position="677"/>
    </location>
</feature>
<evidence type="ECO:0000256" key="5">
    <source>
        <dbReference type="ARBA" id="ARBA00022989"/>
    </source>
</evidence>
<evidence type="ECO:0000256" key="10">
    <source>
        <dbReference type="SAM" id="Phobius"/>
    </source>
</evidence>
<feature type="compositionally biased region" description="Low complexity" evidence="9">
    <location>
        <begin position="123"/>
        <end position="178"/>
    </location>
</feature>
<feature type="compositionally biased region" description="Polar residues" evidence="9">
    <location>
        <begin position="240"/>
        <end position="266"/>
    </location>
</feature>
<dbReference type="InterPro" id="IPR031468">
    <property type="entry name" value="SMP_LBD"/>
</dbReference>
<dbReference type="Ensembl" id="ENSSSCT00070009709.1">
    <property type="protein sequence ID" value="ENSSSCP00070007971.1"/>
    <property type="gene ID" value="ENSSSCG00070005092.1"/>
</dbReference>
<feature type="region of interest" description="Disordered" evidence="9">
    <location>
        <begin position="874"/>
        <end position="907"/>
    </location>
</feature>
<dbReference type="PANTHER" id="PTHR13466">
    <property type="entry name" value="TEX2 PROTEIN-RELATED"/>
    <property type="match status" value="1"/>
</dbReference>
<keyword evidence="6" id="KW-0445">Lipid transport</keyword>
<evidence type="ECO:0000256" key="4">
    <source>
        <dbReference type="ARBA" id="ARBA00022824"/>
    </source>
</evidence>
<comment type="subcellular location">
    <subcellularLocation>
        <location evidence="1">Endoplasmic reticulum membrane</location>
    </subcellularLocation>
</comment>
<evidence type="ECO:0000256" key="1">
    <source>
        <dbReference type="ARBA" id="ARBA00004586"/>
    </source>
</evidence>
<accession>A0A4X1SZP3</accession>
<keyword evidence="7" id="KW-0446">Lipid-binding</keyword>
<organism evidence="12 13">
    <name type="scientific">Sus scrofa</name>
    <name type="common">Pig</name>
    <dbReference type="NCBI Taxonomy" id="9823"/>
    <lineage>
        <taxon>Eukaryota</taxon>
        <taxon>Metazoa</taxon>
        <taxon>Chordata</taxon>
        <taxon>Craniata</taxon>
        <taxon>Vertebrata</taxon>
        <taxon>Euteleostomi</taxon>
        <taxon>Mammalia</taxon>
        <taxon>Eutheria</taxon>
        <taxon>Laurasiatheria</taxon>
        <taxon>Artiodactyla</taxon>
        <taxon>Suina</taxon>
        <taxon>Suidae</taxon>
        <taxon>Sus</taxon>
    </lineage>
</organism>
<feature type="compositionally biased region" description="Polar residues" evidence="9">
    <location>
        <begin position="714"/>
        <end position="731"/>
    </location>
</feature>
<evidence type="ECO:0000256" key="3">
    <source>
        <dbReference type="ARBA" id="ARBA00022692"/>
    </source>
</evidence>
<dbReference type="PROSITE" id="PS51847">
    <property type="entry name" value="SMP"/>
    <property type="match status" value="1"/>
</dbReference>
<feature type="region of interest" description="Disordered" evidence="9">
    <location>
        <begin position="713"/>
        <end position="746"/>
    </location>
</feature>
<keyword evidence="2" id="KW-0813">Transport</keyword>
<evidence type="ECO:0000313" key="12">
    <source>
        <dbReference type="Ensembl" id="ENSSSCP00070007971.1"/>
    </source>
</evidence>
<dbReference type="GO" id="GO:0005789">
    <property type="term" value="C:endoplasmic reticulum membrane"/>
    <property type="evidence" value="ECO:0007669"/>
    <property type="project" value="UniProtKB-SubCell"/>
</dbReference>
<keyword evidence="3 10" id="KW-0812">Transmembrane</keyword>
<feature type="compositionally biased region" description="Basic and acidic residues" evidence="9">
    <location>
        <begin position="357"/>
        <end position="373"/>
    </location>
</feature>
<name>A0A4X1SZP3_PIG</name>
<dbReference type="PANTHER" id="PTHR13466:SF2">
    <property type="entry name" value="TESTIS-EXPRESSED PROTEIN 2"/>
    <property type="match status" value="1"/>
</dbReference>
<dbReference type="GO" id="GO:0008289">
    <property type="term" value="F:lipid binding"/>
    <property type="evidence" value="ECO:0007669"/>
    <property type="project" value="UniProtKB-KW"/>
</dbReference>
<evidence type="ECO:0000256" key="2">
    <source>
        <dbReference type="ARBA" id="ARBA00022448"/>
    </source>
</evidence>
<dbReference type="AlphaFoldDB" id="A0A4X1SZP3"/>